<organism evidence="1 2">
    <name type="scientific">Candidatus Sodalis endolongispinus</name>
    <dbReference type="NCBI Taxonomy" id="2812662"/>
    <lineage>
        <taxon>Bacteria</taxon>
        <taxon>Pseudomonadati</taxon>
        <taxon>Pseudomonadota</taxon>
        <taxon>Gammaproteobacteria</taxon>
        <taxon>Enterobacterales</taxon>
        <taxon>Bruguierivoracaceae</taxon>
        <taxon>Sodalis</taxon>
    </lineage>
</organism>
<evidence type="ECO:0000313" key="2">
    <source>
        <dbReference type="Proteomes" id="UP000811282"/>
    </source>
</evidence>
<dbReference type="InterPro" id="IPR011050">
    <property type="entry name" value="Pectin_lyase_fold/virulence"/>
</dbReference>
<evidence type="ECO:0000313" key="1">
    <source>
        <dbReference type="EMBL" id="MBT9432205.1"/>
    </source>
</evidence>
<proteinExistence type="predicted"/>
<dbReference type="EMBL" id="JAFJYC010000001">
    <property type="protein sequence ID" value="MBT9432205.1"/>
    <property type="molecule type" value="Genomic_DNA"/>
</dbReference>
<name>A0ABS5YB12_9GAMM</name>
<comment type="caution">
    <text evidence="1">The sequence shown here is derived from an EMBL/GenBank/DDBJ whole genome shotgun (WGS) entry which is preliminary data.</text>
</comment>
<reference evidence="1 2" key="1">
    <citation type="journal article" date="2021" name="Genome Biol. Evol.">
        <title>The evolution of interdependence in a four-way mealybug symbiosis.</title>
        <authorList>
            <person name="Garber A.I."/>
            <person name="Kupper M."/>
            <person name="Laetsch D.R."/>
            <person name="Weldon S.R."/>
            <person name="Ladinsky M.S."/>
            <person name="Bjorkman P.J."/>
            <person name="McCutcheon J.P."/>
        </authorList>
    </citation>
    <scope>NUCLEOTIDE SEQUENCE [LARGE SCALE GENOMIC DNA]</scope>
    <source>
        <strain evidence="1">SOD</strain>
    </source>
</reference>
<accession>A0ABS5YB12</accession>
<gene>
    <name evidence="1" type="ORF">JZM24_08870</name>
</gene>
<dbReference type="SUPFAM" id="SSF51126">
    <property type="entry name" value="Pectin lyase-like"/>
    <property type="match status" value="1"/>
</dbReference>
<dbReference type="Proteomes" id="UP000811282">
    <property type="component" value="Unassembled WGS sequence"/>
</dbReference>
<dbReference type="RefSeq" id="WP_215669374.1">
    <property type="nucleotide sequence ID" value="NZ_JAFJYC010000001.1"/>
</dbReference>
<sequence length="182" mass="19269">MTNSVANITELRQSIGTAGDVILLAGYVGGNNTGGGMLTWLDDTSTQDDGGVFYLVNSNGGWKRNVAQGIMADWFGVTGDGVDCGEAVLTAINYVVSNGGILQFPQGEVNIGTTRIEITTMNDPSFIIRGQGHGSTHITWDNVDPIAMDINTGNYTSETALLKFGADPTVILPRHLRTAFVS</sequence>
<keyword evidence="2" id="KW-1185">Reference proteome</keyword>
<protein>
    <submittedName>
        <fullName evidence="1">Uncharacterized protein</fullName>
    </submittedName>
</protein>